<dbReference type="EMBL" id="AGUE01000020">
    <property type="protein sequence ID" value="EHL02775.1"/>
    <property type="molecule type" value="Genomic_DNA"/>
</dbReference>
<reference evidence="11 12" key="1">
    <citation type="journal article" date="2012" name="Eukaryot. Cell">
        <title>Genome sequence of the fungus Glarea lozoyensis: the first genome sequence of a species from the Helotiaceae family.</title>
        <authorList>
            <person name="Youssar L."/>
            <person name="Gruening B.A."/>
            <person name="Erxleben A."/>
            <person name="Guenther S."/>
            <person name="Huettel W."/>
        </authorList>
    </citation>
    <scope>NUCLEOTIDE SEQUENCE [LARGE SCALE GENOMIC DNA]</scope>
    <source>
        <strain evidence="12">ATCC 74030 / MF5533</strain>
    </source>
</reference>
<dbReference type="GO" id="GO:0000448">
    <property type="term" value="P:cleavage in ITS2 between 5.8S rRNA and LSU-rRNA of tricistronic rRNA transcript (SSU-rRNA, 5.8S rRNA, LSU-rRNA)"/>
    <property type="evidence" value="ECO:0007669"/>
    <property type="project" value="TreeGrafter"/>
</dbReference>
<feature type="compositionally biased region" description="Basic and acidic residues" evidence="9">
    <location>
        <begin position="429"/>
        <end position="440"/>
    </location>
</feature>
<dbReference type="Pfam" id="PF16575">
    <property type="entry name" value="CLP1_P"/>
    <property type="match status" value="1"/>
</dbReference>
<dbReference type="GO" id="GO:0051731">
    <property type="term" value="F:polynucleotide 5'-hydroxyl-kinase activity"/>
    <property type="evidence" value="ECO:0007669"/>
    <property type="project" value="InterPro"/>
</dbReference>
<keyword evidence="7 11" id="KW-0418">Kinase</keyword>
<dbReference type="InterPro" id="IPR045116">
    <property type="entry name" value="Clp1/Grc3"/>
</dbReference>
<evidence type="ECO:0000313" key="12">
    <source>
        <dbReference type="Proteomes" id="UP000005446"/>
    </source>
</evidence>
<organism evidence="11 12">
    <name type="scientific">Glarea lozoyensis (strain ATCC 74030 / MF5533)</name>
    <dbReference type="NCBI Taxonomy" id="1104152"/>
    <lineage>
        <taxon>Eukaryota</taxon>
        <taxon>Fungi</taxon>
        <taxon>Dikarya</taxon>
        <taxon>Ascomycota</taxon>
        <taxon>Pezizomycotina</taxon>
        <taxon>Leotiomycetes</taxon>
        <taxon>Helotiales</taxon>
        <taxon>Helotiaceae</taxon>
        <taxon>Glarea</taxon>
    </lineage>
</organism>
<comment type="function">
    <text evidence="1">Polynucleotide 5'-kinase involved in rRNA processing.</text>
</comment>
<keyword evidence="12" id="KW-1185">Reference proteome</keyword>
<comment type="similarity">
    <text evidence="2">Belongs to the Clp1 family. NOL9/GRC3 subfamily.</text>
</comment>
<gene>
    <name evidence="11" type="ORF">M7I_1294</name>
</gene>
<evidence type="ECO:0000256" key="1">
    <source>
        <dbReference type="ARBA" id="ARBA00003798"/>
    </source>
</evidence>
<proteinExistence type="inferred from homology"/>
<dbReference type="InParanoid" id="H0EFL7"/>
<feature type="region of interest" description="Disordered" evidence="9">
    <location>
        <begin position="418"/>
        <end position="440"/>
    </location>
</feature>
<keyword evidence="6" id="KW-0547">Nucleotide-binding</keyword>
<evidence type="ECO:0000256" key="4">
    <source>
        <dbReference type="ARBA" id="ARBA00019824"/>
    </source>
</evidence>
<keyword evidence="5" id="KW-0808">Transferase</keyword>
<evidence type="ECO:0000313" key="11">
    <source>
        <dbReference type="EMBL" id="EHL02775.1"/>
    </source>
</evidence>
<evidence type="ECO:0000256" key="7">
    <source>
        <dbReference type="ARBA" id="ARBA00022777"/>
    </source>
</evidence>
<feature type="compositionally biased region" description="Polar residues" evidence="9">
    <location>
        <begin position="61"/>
        <end position="77"/>
    </location>
</feature>
<sequence>MNVPKKRRKIDAPSNGPPMSAIAARRARIEAKTEHPGPSVDTKTPHPKPMLAEVAEVSPSGPGSSISQNLGNITHPSVRTNTLDQRRALKINDGQGDLDTELSELKNFKELKNGDLLIRLAPGEGNMKCVAILDLDPGQPEFSLPGQLSLIHLREPNFGPPFSHPRASKKSNIIRSHAIAAVSPSMDPNLYTACAIDLYTHYRILVQKFPECPLIINTPGWVLGTGLEILVELISKIHPTEVIYMSEDGPREVVDSLKESAGSTPVYTLPSQATIPGWKTKEEDVPKAQAQAQDNGGMGDENYVAFEDHSEIGLFDVDELHPISLTEPLIIRTQAEKLPYFNPENAISLNPRYSQALGLALIRGIDVPRRKLQILTSIEPSVVEEINRMGKNIVLISGKLDTPGWAYTEELVQREVIAKQNGDEATTDDFDKDREEMYSP</sequence>
<name>H0EFL7_GLAL7</name>
<comment type="caution">
    <text evidence="11">The sequence shown here is derived from an EMBL/GenBank/DDBJ whole genome shotgun (WGS) entry which is preliminary data.</text>
</comment>
<protein>
    <recommendedName>
        <fullName evidence="4">Polynucleotide 5'-hydroxyl-kinase GRC3</fullName>
    </recommendedName>
    <alternativeName>
        <fullName evidence="3">Polynucleotide 5'-hydroxyl-kinase grc3</fullName>
    </alternativeName>
</protein>
<dbReference type="GO" id="GO:0005524">
    <property type="term" value="F:ATP binding"/>
    <property type="evidence" value="ECO:0007669"/>
    <property type="project" value="UniProtKB-KW"/>
</dbReference>
<dbReference type="Proteomes" id="UP000005446">
    <property type="component" value="Unassembled WGS sequence"/>
</dbReference>
<dbReference type="HOGENOM" id="CLU_622638_0_0_1"/>
<feature type="domain" description="Clp1 P-loop" evidence="10">
    <location>
        <begin position="129"/>
        <end position="262"/>
    </location>
</feature>
<dbReference type="InterPro" id="IPR032319">
    <property type="entry name" value="CLP1_P"/>
</dbReference>
<dbReference type="GO" id="GO:0005634">
    <property type="term" value="C:nucleus"/>
    <property type="evidence" value="ECO:0007669"/>
    <property type="project" value="TreeGrafter"/>
</dbReference>
<feature type="region of interest" description="Disordered" evidence="9">
    <location>
        <begin position="1"/>
        <end position="20"/>
    </location>
</feature>
<dbReference type="InterPro" id="IPR027417">
    <property type="entry name" value="P-loop_NTPase"/>
</dbReference>
<dbReference type="PANTHER" id="PTHR12755">
    <property type="entry name" value="CLEAVAGE/POLYADENYLATION FACTOR IA SUBUNIT CLP1P"/>
    <property type="match status" value="1"/>
</dbReference>
<evidence type="ECO:0000259" key="10">
    <source>
        <dbReference type="Pfam" id="PF16575"/>
    </source>
</evidence>
<dbReference type="PANTHER" id="PTHR12755:SF3">
    <property type="entry name" value="POLYNUCLEOTIDE 5'-HYDROXYL-KINASE NOL9"/>
    <property type="match status" value="1"/>
</dbReference>
<evidence type="ECO:0000256" key="8">
    <source>
        <dbReference type="ARBA" id="ARBA00022840"/>
    </source>
</evidence>
<feature type="region of interest" description="Disordered" evidence="9">
    <location>
        <begin position="28"/>
        <end position="77"/>
    </location>
</feature>
<evidence type="ECO:0000256" key="9">
    <source>
        <dbReference type="SAM" id="MobiDB-lite"/>
    </source>
</evidence>
<dbReference type="AlphaFoldDB" id="H0EFL7"/>
<evidence type="ECO:0000256" key="3">
    <source>
        <dbReference type="ARBA" id="ARBA00018706"/>
    </source>
</evidence>
<accession>H0EFL7</accession>
<dbReference type="OrthoDB" id="4054781at2759"/>
<evidence type="ECO:0000256" key="5">
    <source>
        <dbReference type="ARBA" id="ARBA00022679"/>
    </source>
</evidence>
<dbReference type="Gene3D" id="3.40.50.300">
    <property type="entry name" value="P-loop containing nucleotide triphosphate hydrolases"/>
    <property type="match status" value="1"/>
</dbReference>
<evidence type="ECO:0000256" key="2">
    <source>
        <dbReference type="ARBA" id="ARBA00011003"/>
    </source>
</evidence>
<evidence type="ECO:0000256" key="6">
    <source>
        <dbReference type="ARBA" id="ARBA00022741"/>
    </source>
</evidence>
<keyword evidence="8" id="KW-0067">ATP-binding</keyword>